<feature type="signal peptide" evidence="1">
    <location>
        <begin position="1"/>
        <end position="26"/>
    </location>
</feature>
<feature type="non-terminal residue" evidence="2">
    <location>
        <position position="123"/>
    </location>
</feature>
<evidence type="ECO:0000256" key="1">
    <source>
        <dbReference type="SAM" id="SignalP"/>
    </source>
</evidence>
<organism evidence="2 3">
    <name type="scientific">Lasiosphaeria ovina</name>
    <dbReference type="NCBI Taxonomy" id="92902"/>
    <lineage>
        <taxon>Eukaryota</taxon>
        <taxon>Fungi</taxon>
        <taxon>Dikarya</taxon>
        <taxon>Ascomycota</taxon>
        <taxon>Pezizomycotina</taxon>
        <taxon>Sordariomycetes</taxon>
        <taxon>Sordariomycetidae</taxon>
        <taxon>Sordariales</taxon>
        <taxon>Lasiosphaeriaceae</taxon>
        <taxon>Lasiosphaeria</taxon>
    </lineage>
</organism>
<evidence type="ECO:0000313" key="2">
    <source>
        <dbReference type="EMBL" id="KAK3370917.1"/>
    </source>
</evidence>
<accession>A0AAE0N4X4</accession>
<dbReference type="EMBL" id="JAULSN010000005">
    <property type="protein sequence ID" value="KAK3370917.1"/>
    <property type="molecule type" value="Genomic_DNA"/>
</dbReference>
<gene>
    <name evidence="2" type="ORF">B0T24DRAFT_509785</name>
</gene>
<comment type="caution">
    <text evidence="2">The sequence shown here is derived from an EMBL/GenBank/DDBJ whole genome shotgun (WGS) entry which is preliminary data.</text>
</comment>
<feature type="chain" id="PRO_5042147176" evidence="1">
    <location>
        <begin position="27"/>
        <end position="123"/>
    </location>
</feature>
<sequence length="123" mass="14067">KRDSMVGTAGGLFAFVLLSALKPALPGFSRDNWTSNIRKHAAVHPDHESMPRWRDREKADLDYQDSDGTFTDLLIYKGYLASETWQGRTPKYYFEVKSTPLLYNAPFFMSSAQYDKVRQAHDG</sequence>
<feature type="non-terminal residue" evidence="2">
    <location>
        <position position="1"/>
    </location>
</feature>
<dbReference type="AlphaFoldDB" id="A0AAE0N4X4"/>
<keyword evidence="3" id="KW-1185">Reference proteome</keyword>
<evidence type="ECO:0000313" key="3">
    <source>
        <dbReference type="Proteomes" id="UP001287356"/>
    </source>
</evidence>
<keyword evidence="1" id="KW-0732">Signal</keyword>
<dbReference type="Proteomes" id="UP001287356">
    <property type="component" value="Unassembled WGS sequence"/>
</dbReference>
<reference evidence="2" key="1">
    <citation type="journal article" date="2023" name="Mol. Phylogenet. Evol.">
        <title>Genome-scale phylogeny and comparative genomics of the fungal order Sordariales.</title>
        <authorList>
            <person name="Hensen N."/>
            <person name="Bonometti L."/>
            <person name="Westerberg I."/>
            <person name="Brannstrom I.O."/>
            <person name="Guillou S."/>
            <person name="Cros-Aarteil S."/>
            <person name="Calhoun S."/>
            <person name="Haridas S."/>
            <person name="Kuo A."/>
            <person name="Mondo S."/>
            <person name="Pangilinan J."/>
            <person name="Riley R."/>
            <person name="LaButti K."/>
            <person name="Andreopoulos B."/>
            <person name="Lipzen A."/>
            <person name="Chen C."/>
            <person name="Yan M."/>
            <person name="Daum C."/>
            <person name="Ng V."/>
            <person name="Clum A."/>
            <person name="Steindorff A."/>
            <person name="Ohm R.A."/>
            <person name="Martin F."/>
            <person name="Silar P."/>
            <person name="Natvig D.O."/>
            <person name="Lalanne C."/>
            <person name="Gautier V."/>
            <person name="Ament-Velasquez S.L."/>
            <person name="Kruys A."/>
            <person name="Hutchinson M.I."/>
            <person name="Powell A.J."/>
            <person name="Barry K."/>
            <person name="Miller A.N."/>
            <person name="Grigoriev I.V."/>
            <person name="Debuchy R."/>
            <person name="Gladieux P."/>
            <person name="Hiltunen Thoren M."/>
            <person name="Johannesson H."/>
        </authorList>
    </citation>
    <scope>NUCLEOTIDE SEQUENCE</scope>
    <source>
        <strain evidence="2">CBS 958.72</strain>
    </source>
</reference>
<proteinExistence type="predicted"/>
<reference evidence="2" key="2">
    <citation type="submission" date="2023-06" db="EMBL/GenBank/DDBJ databases">
        <authorList>
            <consortium name="Lawrence Berkeley National Laboratory"/>
            <person name="Haridas S."/>
            <person name="Hensen N."/>
            <person name="Bonometti L."/>
            <person name="Westerberg I."/>
            <person name="Brannstrom I.O."/>
            <person name="Guillou S."/>
            <person name="Cros-Aarteil S."/>
            <person name="Calhoun S."/>
            <person name="Kuo A."/>
            <person name="Mondo S."/>
            <person name="Pangilinan J."/>
            <person name="Riley R."/>
            <person name="Labutti K."/>
            <person name="Andreopoulos B."/>
            <person name="Lipzen A."/>
            <person name="Chen C."/>
            <person name="Yanf M."/>
            <person name="Daum C."/>
            <person name="Ng V."/>
            <person name="Clum A."/>
            <person name="Steindorff A."/>
            <person name="Ohm R."/>
            <person name="Martin F."/>
            <person name="Silar P."/>
            <person name="Natvig D."/>
            <person name="Lalanne C."/>
            <person name="Gautier V."/>
            <person name="Ament-Velasquez S.L."/>
            <person name="Kruys A."/>
            <person name="Hutchinson M.I."/>
            <person name="Powell A.J."/>
            <person name="Barry K."/>
            <person name="Miller A.N."/>
            <person name="Grigoriev I.V."/>
            <person name="Debuchy R."/>
            <person name="Gladieux P."/>
            <person name="Thoren M.H."/>
            <person name="Johannesson H."/>
        </authorList>
    </citation>
    <scope>NUCLEOTIDE SEQUENCE</scope>
    <source>
        <strain evidence="2">CBS 958.72</strain>
    </source>
</reference>
<name>A0AAE0N4X4_9PEZI</name>
<protein>
    <submittedName>
        <fullName evidence="2">Uncharacterized protein</fullName>
    </submittedName>
</protein>